<accession>A0A1T4MHP9</accession>
<reference evidence="2" key="1">
    <citation type="submission" date="2017-02" db="EMBL/GenBank/DDBJ databases">
        <authorList>
            <person name="Varghese N."/>
            <person name="Submissions S."/>
        </authorList>
    </citation>
    <scope>NUCLEOTIDE SEQUENCE [LARGE SCALE GENOMIC DNA]</scope>
    <source>
        <strain evidence="2">DSM 16521</strain>
    </source>
</reference>
<keyword evidence="2" id="KW-1185">Reference proteome</keyword>
<organism evidence="1 2">
    <name type="scientific">Carboxydocella sporoproducens DSM 16521</name>
    <dbReference type="NCBI Taxonomy" id="1121270"/>
    <lineage>
        <taxon>Bacteria</taxon>
        <taxon>Bacillati</taxon>
        <taxon>Bacillota</taxon>
        <taxon>Clostridia</taxon>
        <taxon>Eubacteriales</taxon>
        <taxon>Clostridiales Family XVI. Incertae Sedis</taxon>
        <taxon>Carboxydocella</taxon>
    </lineage>
</organism>
<dbReference type="EMBL" id="FUXM01000004">
    <property type="protein sequence ID" value="SJZ66397.1"/>
    <property type="molecule type" value="Genomic_DNA"/>
</dbReference>
<dbReference type="Proteomes" id="UP000189933">
    <property type="component" value="Unassembled WGS sequence"/>
</dbReference>
<gene>
    <name evidence="1" type="ORF">SAMN02745885_00578</name>
</gene>
<sequence length="179" mass="21475">MIRGELVMRKINLLRSHQFYISDINMNNIFFILEERLSNFFKVLQQKIKEIKENSGNIENGDEYLEDVDDIEKKMMVICNRIKETLKTKDINNVQYERLCKIIEHHILTSKNLFQSEKTQANYNILLNYLSEVPCYLEIDMDLYSIPGLKTRKVKINNNNKMVLVKKYNLHYYLHYRSA</sequence>
<evidence type="ECO:0000313" key="1">
    <source>
        <dbReference type="EMBL" id="SJZ66397.1"/>
    </source>
</evidence>
<protein>
    <submittedName>
        <fullName evidence="1">Uncharacterized protein</fullName>
    </submittedName>
</protein>
<dbReference type="RefSeq" id="WP_078664712.1">
    <property type="nucleotide sequence ID" value="NZ_FUXM01000004.1"/>
</dbReference>
<proteinExistence type="predicted"/>
<dbReference type="AlphaFoldDB" id="A0A1T4MHP9"/>
<evidence type="ECO:0000313" key="2">
    <source>
        <dbReference type="Proteomes" id="UP000189933"/>
    </source>
</evidence>
<name>A0A1T4MHP9_9FIRM</name>